<evidence type="ECO:0000256" key="11">
    <source>
        <dbReference type="RuleBase" id="RU004227"/>
    </source>
</evidence>
<dbReference type="Gene3D" id="1.10.1750.10">
    <property type="match status" value="1"/>
</dbReference>
<accession>A0A2K8NX79</accession>
<evidence type="ECO:0000256" key="7">
    <source>
        <dbReference type="ARBA" id="ARBA00023125"/>
    </source>
</evidence>
<keyword evidence="5 8" id="KW-0067">ATP-binding</keyword>
<evidence type="ECO:0000256" key="8">
    <source>
        <dbReference type="HAMAP-Rule" id="MF_00377"/>
    </source>
</evidence>
<dbReference type="GO" id="GO:0006270">
    <property type="term" value="P:DNA replication initiation"/>
    <property type="evidence" value="ECO:0007669"/>
    <property type="project" value="UniProtKB-UniRule"/>
</dbReference>
<keyword evidence="2 8" id="KW-0963">Cytoplasm</keyword>
<dbReference type="InterPro" id="IPR001957">
    <property type="entry name" value="Chromosome_initiator_DnaA"/>
</dbReference>
<proteinExistence type="inferred from homology"/>
<dbReference type="SUPFAM" id="SSF48295">
    <property type="entry name" value="TrpR-like"/>
    <property type="match status" value="1"/>
</dbReference>
<evidence type="ECO:0000313" key="14">
    <source>
        <dbReference type="EMBL" id="ATZ18387.1"/>
    </source>
</evidence>
<dbReference type="InterPro" id="IPR020591">
    <property type="entry name" value="Chromosome_initiator_DnaA-like"/>
</dbReference>
<dbReference type="HAMAP" id="MF_00377">
    <property type="entry name" value="DnaA_bact"/>
    <property type="match status" value="1"/>
</dbReference>
<dbReference type="GO" id="GO:0006275">
    <property type="term" value="P:regulation of DNA replication"/>
    <property type="evidence" value="ECO:0007669"/>
    <property type="project" value="UniProtKB-UniRule"/>
</dbReference>
<dbReference type="GO" id="GO:0003688">
    <property type="term" value="F:DNA replication origin binding"/>
    <property type="evidence" value="ECO:0007669"/>
    <property type="project" value="UniProtKB-UniRule"/>
</dbReference>
<dbReference type="InterPro" id="IPR003593">
    <property type="entry name" value="AAA+_ATPase"/>
</dbReference>
<dbReference type="CDD" id="cd06571">
    <property type="entry name" value="Bac_DnaA_C"/>
    <property type="match status" value="1"/>
</dbReference>
<keyword evidence="4 8" id="KW-0547">Nucleotide-binding</keyword>
<evidence type="ECO:0000313" key="15">
    <source>
        <dbReference type="Proteomes" id="UP000232230"/>
    </source>
</evidence>
<comment type="subcellular location">
    <subcellularLocation>
        <location evidence="8">Cytoplasm</location>
    </subcellularLocation>
</comment>
<dbReference type="GO" id="GO:0005886">
    <property type="term" value="C:plasma membrane"/>
    <property type="evidence" value="ECO:0007669"/>
    <property type="project" value="TreeGrafter"/>
</dbReference>
<keyword evidence="6 8" id="KW-0446">Lipid-binding</keyword>
<dbReference type="NCBIfam" id="TIGR00362">
    <property type="entry name" value="DnaA"/>
    <property type="match status" value="1"/>
</dbReference>
<dbReference type="PANTHER" id="PTHR30050:SF2">
    <property type="entry name" value="CHROMOSOMAL REPLICATION INITIATOR PROTEIN DNAA"/>
    <property type="match status" value="1"/>
</dbReference>
<feature type="binding site" evidence="8">
    <location>
        <position position="144"/>
    </location>
    <ligand>
        <name>ATP</name>
        <dbReference type="ChEBI" id="CHEBI:30616"/>
    </ligand>
</feature>
<dbReference type="SUPFAM" id="SSF52540">
    <property type="entry name" value="P-loop containing nucleoside triphosphate hydrolases"/>
    <property type="match status" value="1"/>
</dbReference>
<evidence type="ECO:0000259" key="13">
    <source>
        <dbReference type="SMART" id="SM00760"/>
    </source>
</evidence>
<keyword evidence="3 8" id="KW-0235">DNA replication</keyword>
<dbReference type="InterPro" id="IPR027417">
    <property type="entry name" value="P-loop_NTPase"/>
</dbReference>
<comment type="function">
    <text evidence="8 10">Plays an essential role in the initiation and regulation of chromosomal replication. ATP-DnaA binds to the origin of replication (oriC) to initiate formation of the DNA replication initiation complex once per cell cycle. Binds the DnaA box (a 9 base pair repeat at the origin) and separates the double-stranded (ds)DNA. Forms a right-handed helical filament on oriC DNA; dsDNA binds to the exterior of the filament while single-stranded (ss)DNA is stabiized in the filament's interior. The ATP-DnaA-oriC complex binds and stabilizes one strand of the AT-rich DNA unwinding element (DUE), permitting loading of DNA polymerase. After initiation quickly degrades to an ADP-DnaA complex that is not apt for DNA replication. Binds acidic phospholipids.</text>
</comment>
<dbReference type="RefSeq" id="WP_024863625.1">
    <property type="nucleotide sequence ID" value="NZ_CP024965.1"/>
</dbReference>
<dbReference type="Gene3D" id="1.10.8.60">
    <property type="match status" value="1"/>
</dbReference>
<dbReference type="KEGG" id="esx:ESOMN_v1c00010"/>
<keyword evidence="7 8" id="KW-0238">DNA-binding</keyword>
<reference evidence="14 15" key="1">
    <citation type="submission" date="2017-11" db="EMBL/GenBank/DDBJ databases">
        <title>Genome sequence of Entomoplasma somnilux PYAN-1 (ATCC 49194).</title>
        <authorList>
            <person name="Lo W.-S."/>
            <person name="Gasparich G.E."/>
            <person name="Kuo C.-H."/>
        </authorList>
    </citation>
    <scope>NUCLEOTIDE SEQUENCE [LARGE SCALE GENOMIC DNA]</scope>
    <source>
        <strain evidence="14 15">PYAN-1</strain>
    </source>
</reference>
<dbReference type="PROSITE" id="PS01008">
    <property type="entry name" value="DNAA"/>
    <property type="match status" value="1"/>
</dbReference>
<comment type="subunit">
    <text evidence="8">Oligomerizes as a right-handed, spiral filament on DNA at oriC.</text>
</comment>
<dbReference type="SMART" id="SM00760">
    <property type="entry name" value="Bac_DnaA_C"/>
    <property type="match status" value="1"/>
</dbReference>
<name>A0A2K8NX79_9MOLU</name>
<dbReference type="InterPro" id="IPR013317">
    <property type="entry name" value="DnaA_dom"/>
</dbReference>
<evidence type="ECO:0000256" key="1">
    <source>
        <dbReference type="ARBA" id="ARBA00006583"/>
    </source>
</evidence>
<feature type="binding site" evidence="8">
    <location>
        <position position="145"/>
    </location>
    <ligand>
        <name>ATP</name>
        <dbReference type="ChEBI" id="CHEBI:30616"/>
    </ligand>
</feature>
<feature type="region of interest" description="Domain I, interacts with DnaA modulators" evidence="8">
    <location>
        <begin position="1"/>
        <end position="88"/>
    </location>
</feature>
<dbReference type="EMBL" id="CP024965">
    <property type="protein sequence ID" value="ATZ18387.1"/>
    <property type="molecule type" value="Genomic_DNA"/>
</dbReference>
<keyword evidence="15" id="KW-1185">Reference proteome</keyword>
<dbReference type="PANTHER" id="PTHR30050">
    <property type="entry name" value="CHROMOSOMAL REPLICATION INITIATOR PROTEIN DNAA"/>
    <property type="match status" value="1"/>
</dbReference>
<organism evidence="14 15">
    <name type="scientific">Williamsoniiplasma somnilux</name>
    <dbReference type="NCBI Taxonomy" id="215578"/>
    <lineage>
        <taxon>Bacteria</taxon>
        <taxon>Bacillati</taxon>
        <taxon>Mycoplasmatota</taxon>
        <taxon>Mollicutes</taxon>
        <taxon>Entomoplasmatales</taxon>
        <taxon>Williamsoniiplasma</taxon>
    </lineage>
</organism>
<feature type="binding site" evidence="8">
    <location>
        <position position="142"/>
    </location>
    <ligand>
        <name>ATP</name>
        <dbReference type="ChEBI" id="CHEBI:30616"/>
    </ligand>
</feature>
<feature type="domain" description="Chromosomal replication initiator DnaA C-terminal" evidence="13">
    <location>
        <begin position="348"/>
        <end position="417"/>
    </location>
</feature>
<feature type="binding site" evidence="8">
    <location>
        <position position="146"/>
    </location>
    <ligand>
        <name>ATP</name>
        <dbReference type="ChEBI" id="CHEBI:30616"/>
    </ligand>
</feature>
<evidence type="ECO:0000256" key="3">
    <source>
        <dbReference type="ARBA" id="ARBA00022705"/>
    </source>
</evidence>
<sequence>MDGSTMIKDLQNWLSSSDEIDQQIYNDFLATAKFVENKENDYYIVVKSTFGAKMVDPFLPIINKKIKSLIGQNVLLTTLSVEEYKKETKILQAKKNKENTDYKFSFETFVQGDSNTQAFTAAKTVVKAPGMFNPLFIYGDSGLGKTHLLKAIKHELKGKNSDLNCIYVNSDDFGRQVVDVIREGHEKIENFKRKYTEADILLIDDVQFLAKKEKTNEFLFTIFNHYIENGKQLVFSSDKVPDQLNGFDARLITRFNLGLTAPLNALDFLTALSIVEVELEENNLKDKIADDAKEYISKYFANDVRKIKGSIAKINFWIMTNNTGKIVDMSVVTELFKDIPTSNLGILNVKKIKEAVAEKYGISIKLMEGKARVQNIVNARHVAMYLTKDILDHSLAQIGTEFGGKDHSTVISALKKIQAEIAKNKEFKKIIEILKSKILSK</sequence>
<comment type="caution">
    <text evidence="8">Lacks conserved residue(s) required for the propagation of feature annotation.</text>
</comment>
<evidence type="ECO:0000256" key="4">
    <source>
        <dbReference type="ARBA" id="ARBA00022741"/>
    </source>
</evidence>
<dbReference type="InterPro" id="IPR010921">
    <property type="entry name" value="Trp_repressor/repl_initiator"/>
</dbReference>
<dbReference type="SMART" id="SM00382">
    <property type="entry name" value="AAA"/>
    <property type="match status" value="1"/>
</dbReference>
<evidence type="ECO:0000256" key="10">
    <source>
        <dbReference type="RuleBase" id="RU000577"/>
    </source>
</evidence>
<comment type="similarity">
    <text evidence="1 8 11">Belongs to the DnaA family.</text>
</comment>
<dbReference type="InterPro" id="IPR013159">
    <property type="entry name" value="DnaA_C"/>
</dbReference>
<dbReference type="InterPro" id="IPR018312">
    <property type="entry name" value="Chromosome_initiator_DnaA_CS"/>
</dbReference>
<evidence type="ECO:0000256" key="6">
    <source>
        <dbReference type="ARBA" id="ARBA00023121"/>
    </source>
</evidence>
<dbReference type="GO" id="GO:0005737">
    <property type="term" value="C:cytoplasm"/>
    <property type="evidence" value="ECO:0007669"/>
    <property type="project" value="UniProtKB-SubCell"/>
</dbReference>
<dbReference type="Gene3D" id="3.40.50.300">
    <property type="entry name" value="P-loop containing nucleotide triphosphate hydrolases"/>
    <property type="match status" value="1"/>
</dbReference>
<evidence type="ECO:0000256" key="9">
    <source>
        <dbReference type="NCBIfam" id="TIGR00362"/>
    </source>
</evidence>
<dbReference type="CDD" id="cd00009">
    <property type="entry name" value="AAA"/>
    <property type="match status" value="1"/>
</dbReference>
<comment type="domain">
    <text evidence="8">Domain I is involved in oligomerization and binding regulators, domain II is flexibile and of varying length in different bacteria, domain III forms the AAA+ region, while domain IV binds dsDNA.</text>
</comment>
<dbReference type="GO" id="GO:0008289">
    <property type="term" value="F:lipid binding"/>
    <property type="evidence" value="ECO:0007669"/>
    <property type="project" value="UniProtKB-KW"/>
</dbReference>
<dbReference type="GO" id="GO:0005524">
    <property type="term" value="F:ATP binding"/>
    <property type="evidence" value="ECO:0007669"/>
    <property type="project" value="UniProtKB-UniRule"/>
</dbReference>
<gene>
    <name evidence="8 14" type="primary">dnaA</name>
    <name evidence="14" type="ORF">ESOMN_v1c00010</name>
</gene>
<dbReference type="Proteomes" id="UP000232230">
    <property type="component" value="Chromosome"/>
</dbReference>
<evidence type="ECO:0000256" key="5">
    <source>
        <dbReference type="ARBA" id="ARBA00022840"/>
    </source>
</evidence>
<protein>
    <recommendedName>
        <fullName evidence="8 9">Chromosomal replication initiator protein DnaA</fullName>
    </recommendedName>
</protein>
<evidence type="ECO:0000259" key="12">
    <source>
        <dbReference type="SMART" id="SM00382"/>
    </source>
</evidence>
<dbReference type="AlphaFoldDB" id="A0A2K8NX79"/>
<dbReference type="PRINTS" id="PR00051">
    <property type="entry name" value="DNAA"/>
</dbReference>
<dbReference type="Pfam" id="PF00308">
    <property type="entry name" value="Bac_DnaA"/>
    <property type="match status" value="1"/>
</dbReference>
<feature type="domain" description="AAA+ ATPase" evidence="12">
    <location>
        <begin position="131"/>
        <end position="263"/>
    </location>
</feature>
<feature type="region of interest" description="Domain IV, binds dsDNA" evidence="8">
    <location>
        <begin position="319"/>
        <end position="441"/>
    </location>
</feature>
<evidence type="ECO:0000256" key="2">
    <source>
        <dbReference type="ARBA" id="ARBA00022490"/>
    </source>
</evidence>
<dbReference type="Pfam" id="PF08299">
    <property type="entry name" value="Bac_DnaA_C"/>
    <property type="match status" value="1"/>
</dbReference>